<feature type="region of interest" description="Disordered" evidence="1">
    <location>
        <begin position="30"/>
        <end position="123"/>
    </location>
</feature>
<keyword evidence="2" id="KW-1133">Transmembrane helix</keyword>
<dbReference type="Proteomes" id="UP000473014">
    <property type="component" value="Unassembled WGS sequence"/>
</dbReference>
<dbReference type="EMBL" id="WIXO01000001">
    <property type="protein sequence ID" value="MTE20098.1"/>
    <property type="molecule type" value="Genomic_DNA"/>
</dbReference>
<evidence type="ECO:0000256" key="1">
    <source>
        <dbReference type="SAM" id="MobiDB-lite"/>
    </source>
</evidence>
<feature type="signal peptide" evidence="3">
    <location>
        <begin position="1"/>
        <end position="29"/>
    </location>
</feature>
<evidence type="ECO:0000313" key="5">
    <source>
        <dbReference type="Proteomes" id="UP000473014"/>
    </source>
</evidence>
<comment type="caution">
    <text evidence="4">The sequence shown here is derived from an EMBL/GenBank/DDBJ whole genome shotgun (WGS) entry which is preliminary data.</text>
</comment>
<proteinExistence type="predicted"/>
<sequence>MKLRHAVATAVVSAVVAPAALLVAPVAHATQGTPEPSVSTNVPAETPVETPDAEVVTETPAEGIEEGTEEPVEETGEPTEESAEDEGEQDGSTPSPMPSTPAASPSPSDEPSPGEGPVECSDEGEELLVDEDLRTSLSGLPSKVVAGSGFHTFKLNVANNSDTDYRRVDFGVFTAQIDEASWEVTTGHLTLQYRDPATGAWRNISLDENDEGAGYVGYSDVKAHTSYSVDLRLSVDASAPVGLGFAVSVGLYANDAGECVYAGDDSYYEFEVLKAGAEPGEVPGAKPQGGAKKPVPSVKPVGDTEIDLQGSLAETGSSSALPTIALIGGVTMAVGAGAIFLVRRRRTDGAQAAV</sequence>
<evidence type="ECO:0000313" key="4">
    <source>
        <dbReference type="EMBL" id="MTE20098.1"/>
    </source>
</evidence>
<accession>A0A6G2BCW9</accession>
<feature type="chain" id="PRO_5026316790" evidence="3">
    <location>
        <begin position="30"/>
        <end position="354"/>
    </location>
</feature>
<evidence type="ECO:0000256" key="2">
    <source>
        <dbReference type="SAM" id="Phobius"/>
    </source>
</evidence>
<dbReference type="AlphaFoldDB" id="A0A6G2BCW9"/>
<feature type="compositionally biased region" description="Acidic residues" evidence="1">
    <location>
        <begin position="63"/>
        <end position="89"/>
    </location>
</feature>
<feature type="compositionally biased region" description="Low complexity" evidence="1">
    <location>
        <begin position="90"/>
        <end position="117"/>
    </location>
</feature>
<keyword evidence="5" id="KW-1185">Reference proteome</keyword>
<keyword evidence="2" id="KW-0472">Membrane</keyword>
<gene>
    <name evidence="4" type="ORF">F0L17_13420</name>
</gene>
<name>A0A6G2BCW9_9ACTN</name>
<protein>
    <submittedName>
        <fullName evidence="4">LPXTG cell wall anchor domain-containing protein</fullName>
    </submittedName>
</protein>
<feature type="region of interest" description="Disordered" evidence="1">
    <location>
        <begin position="279"/>
        <end position="300"/>
    </location>
</feature>
<keyword evidence="2" id="KW-0812">Transmembrane</keyword>
<dbReference type="NCBIfam" id="NF041528">
    <property type="entry name" value="strep_LAETG"/>
    <property type="match status" value="1"/>
</dbReference>
<feature type="compositionally biased region" description="Polar residues" evidence="1">
    <location>
        <begin position="31"/>
        <end position="43"/>
    </location>
</feature>
<reference evidence="4 5" key="1">
    <citation type="submission" date="2019-11" db="EMBL/GenBank/DDBJ databases">
        <authorList>
            <person name="Yuan L."/>
        </authorList>
    </citation>
    <scope>NUCLEOTIDE SEQUENCE [LARGE SCALE GENOMIC DNA]</scope>
    <source>
        <strain evidence="4 5">TRM43335</strain>
    </source>
</reference>
<organism evidence="4 5">
    <name type="scientific">Streptomyces taklimakanensis</name>
    <dbReference type="NCBI Taxonomy" id="2569853"/>
    <lineage>
        <taxon>Bacteria</taxon>
        <taxon>Bacillati</taxon>
        <taxon>Actinomycetota</taxon>
        <taxon>Actinomycetes</taxon>
        <taxon>Kitasatosporales</taxon>
        <taxon>Streptomycetaceae</taxon>
        <taxon>Streptomyces</taxon>
    </lineage>
</organism>
<dbReference type="NCBIfam" id="TIGR01167">
    <property type="entry name" value="LPXTG_anchor"/>
    <property type="match status" value="1"/>
</dbReference>
<feature type="transmembrane region" description="Helical" evidence="2">
    <location>
        <begin position="320"/>
        <end position="342"/>
    </location>
</feature>
<evidence type="ECO:0000256" key="3">
    <source>
        <dbReference type="SAM" id="SignalP"/>
    </source>
</evidence>
<dbReference type="OrthoDB" id="4333582at2"/>
<keyword evidence="3" id="KW-0732">Signal</keyword>